<sequence length="206" mass="22989">MRVRPVSPELLVSELVDRIESVDARWPRVAVDGAPEAGTSELADALVEPLRVRGRDVVRIRMSDYLRPASLRLERGREDPDSYYEDWFDLAGLRREVLDPLSRNGTGEVLPALWDAAADRSPRLDRVRLADRGVAVVDGPLLLGAGLPFDFAVHLWLPPAALERRVTSWQLPAFRRYADEVGPERVADALVRADRPGRPAVVDSLE</sequence>
<dbReference type="InterPro" id="IPR027417">
    <property type="entry name" value="P-loop_NTPase"/>
</dbReference>
<dbReference type="Proteomes" id="UP001500979">
    <property type="component" value="Unassembled WGS sequence"/>
</dbReference>
<organism evidence="1 2">
    <name type="scientific">Saccharopolyspora taberi</name>
    <dbReference type="NCBI Taxonomy" id="60895"/>
    <lineage>
        <taxon>Bacteria</taxon>
        <taxon>Bacillati</taxon>
        <taxon>Actinomycetota</taxon>
        <taxon>Actinomycetes</taxon>
        <taxon>Pseudonocardiales</taxon>
        <taxon>Pseudonocardiaceae</taxon>
        <taxon>Saccharopolyspora</taxon>
    </lineage>
</organism>
<dbReference type="SUPFAM" id="SSF52540">
    <property type="entry name" value="P-loop containing nucleoside triphosphate hydrolases"/>
    <property type="match status" value="1"/>
</dbReference>
<dbReference type="EMBL" id="BAAAUX010000019">
    <property type="protein sequence ID" value="GAA2807478.1"/>
    <property type="molecule type" value="Genomic_DNA"/>
</dbReference>
<keyword evidence="1" id="KW-0808">Transferase</keyword>
<dbReference type="RefSeq" id="WP_344683360.1">
    <property type="nucleotide sequence ID" value="NZ_BAAAUX010000019.1"/>
</dbReference>
<name>A0ABN3VI47_9PSEU</name>
<protein>
    <submittedName>
        <fullName evidence="1">Uridine kinase</fullName>
    </submittedName>
</protein>
<evidence type="ECO:0000313" key="1">
    <source>
        <dbReference type="EMBL" id="GAA2807478.1"/>
    </source>
</evidence>
<evidence type="ECO:0000313" key="2">
    <source>
        <dbReference type="Proteomes" id="UP001500979"/>
    </source>
</evidence>
<gene>
    <name evidence="1" type="ORF">GCM10010470_48470</name>
</gene>
<dbReference type="Gene3D" id="3.40.50.300">
    <property type="entry name" value="P-loop containing nucleotide triphosphate hydrolases"/>
    <property type="match status" value="1"/>
</dbReference>
<dbReference type="GO" id="GO:0016301">
    <property type="term" value="F:kinase activity"/>
    <property type="evidence" value="ECO:0007669"/>
    <property type="project" value="UniProtKB-KW"/>
</dbReference>
<keyword evidence="1" id="KW-0418">Kinase</keyword>
<proteinExistence type="predicted"/>
<keyword evidence="2" id="KW-1185">Reference proteome</keyword>
<reference evidence="1 2" key="1">
    <citation type="journal article" date="2019" name="Int. J. Syst. Evol. Microbiol.">
        <title>The Global Catalogue of Microorganisms (GCM) 10K type strain sequencing project: providing services to taxonomists for standard genome sequencing and annotation.</title>
        <authorList>
            <consortium name="The Broad Institute Genomics Platform"/>
            <consortium name="The Broad Institute Genome Sequencing Center for Infectious Disease"/>
            <person name="Wu L."/>
            <person name="Ma J."/>
        </authorList>
    </citation>
    <scope>NUCLEOTIDE SEQUENCE [LARGE SCALE GENOMIC DNA]</scope>
    <source>
        <strain evidence="1 2">JCM 9383</strain>
    </source>
</reference>
<accession>A0ABN3VI47</accession>
<comment type="caution">
    <text evidence="1">The sequence shown here is derived from an EMBL/GenBank/DDBJ whole genome shotgun (WGS) entry which is preliminary data.</text>
</comment>